<dbReference type="GO" id="GO:0008270">
    <property type="term" value="F:zinc ion binding"/>
    <property type="evidence" value="ECO:0007669"/>
    <property type="project" value="UniProtKB-KW"/>
</dbReference>
<reference evidence="13 14" key="1">
    <citation type="submission" date="2019-07" db="EMBL/GenBank/DDBJ databases">
        <title>Draft genome assembly of a fouling barnacle, Amphibalanus amphitrite (Darwin, 1854): The first reference genome for Thecostraca.</title>
        <authorList>
            <person name="Kim W."/>
        </authorList>
    </citation>
    <scope>NUCLEOTIDE SEQUENCE [LARGE SCALE GENOMIC DNA]</scope>
    <source>
        <strain evidence="13">SNU_AA5</strain>
        <tissue evidence="13">Soma without cirri and trophi</tissue>
    </source>
</reference>
<dbReference type="AlphaFoldDB" id="A0A6A4VWF8"/>
<dbReference type="Gene3D" id="3.40.50.10810">
    <property type="entry name" value="Tandem AAA-ATPase domain"/>
    <property type="match status" value="2"/>
</dbReference>
<evidence type="ECO:0000259" key="12">
    <source>
        <dbReference type="PROSITE" id="PS51194"/>
    </source>
</evidence>
<accession>A0A6A4VWF8</accession>
<dbReference type="InterPro" id="IPR013083">
    <property type="entry name" value="Znf_RING/FYVE/PHD"/>
</dbReference>
<dbReference type="InterPro" id="IPR001841">
    <property type="entry name" value="Znf_RING"/>
</dbReference>
<dbReference type="GO" id="GO:0008094">
    <property type="term" value="F:ATP-dependent activity, acting on DNA"/>
    <property type="evidence" value="ECO:0007669"/>
    <property type="project" value="TreeGrafter"/>
</dbReference>
<dbReference type="SMART" id="SM00490">
    <property type="entry name" value="HELICc"/>
    <property type="match status" value="1"/>
</dbReference>
<dbReference type="Pfam" id="PF14634">
    <property type="entry name" value="zf-RING_5"/>
    <property type="match status" value="1"/>
</dbReference>
<gene>
    <name evidence="13" type="primary">HLTF</name>
    <name evidence="13" type="ORF">FJT64_008540</name>
</gene>
<dbReference type="PROSITE" id="PS50089">
    <property type="entry name" value="ZF_RING_2"/>
    <property type="match status" value="1"/>
</dbReference>
<dbReference type="GO" id="GO:0005634">
    <property type="term" value="C:nucleus"/>
    <property type="evidence" value="ECO:0007669"/>
    <property type="project" value="TreeGrafter"/>
</dbReference>
<evidence type="ECO:0000256" key="1">
    <source>
        <dbReference type="ARBA" id="ARBA00022723"/>
    </source>
</evidence>
<organism evidence="13 14">
    <name type="scientific">Amphibalanus amphitrite</name>
    <name type="common">Striped barnacle</name>
    <name type="synonym">Balanus amphitrite</name>
    <dbReference type="NCBI Taxonomy" id="1232801"/>
    <lineage>
        <taxon>Eukaryota</taxon>
        <taxon>Metazoa</taxon>
        <taxon>Ecdysozoa</taxon>
        <taxon>Arthropoda</taxon>
        <taxon>Crustacea</taxon>
        <taxon>Multicrustacea</taxon>
        <taxon>Cirripedia</taxon>
        <taxon>Thoracica</taxon>
        <taxon>Thoracicalcarea</taxon>
        <taxon>Balanomorpha</taxon>
        <taxon>Balanoidea</taxon>
        <taxon>Balanidae</taxon>
        <taxon>Amphibalaninae</taxon>
        <taxon>Amphibalanus</taxon>
    </lineage>
</organism>
<evidence type="ECO:0000256" key="9">
    <source>
        <dbReference type="SAM" id="MobiDB-lite"/>
    </source>
</evidence>
<feature type="region of interest" description="Disordered" evidence="9">
    <location>
        <begin position="209"/>
        <end position="243"/>
    </location>
</feature>
<dbReference type="PANTHER" id="PTHR45626">
    <property type="entry name" value="TRANSCRIPTION TERMINATION FACTOR 2-RELATED"/>
    <property type="match status" value="1"/>
</dbReference>
<feature type="region of interest" description="Disordered" evidence="9">
    <location>
        <begin position="646"/>
        <end position="665"/>
    </location>
</feature>
<evidence type="ECO:0000256" key="3">
    <source>
        <dbReference type="ARBA" id="ARBA00022771"/>
    </source>
</evidence>
<dbReference type="InterPro" id="IPR000330">
    <property type="entry name" value="SNF2_N"/>
</dbReference>
<feature type="region of interest" description="Disordered" evidence="9">
    <location>
        <begin position="933"/>
        <end position="953"/>
    </location>
</feature>
<evidence type="ECO:0000313" key="14">
    <source>
        <dbReference type="Proteomes" id="UP000440578"/>
    </source>
</evidence>
<keyword evidence="4" id="KW-0378">Hydrolase</keyword>
<keyword evidence="3 8" id="KW-0863">Zinc-finger</keyword>
<evidence type="ECO:0000313" key="13">
    <source>
        <dbReference type="EMBL" id="KAF0293711.1"/>
    </source>
</evidence>
<evidence type="ECO:0000256" key="7">
    <source>
        <dbReference type="ARBA" id="ARBA00022840"/>
    </source>
</evidence>
<dbReference type="CDD" id="cd18793">
    <property type="entry name" value="SF2_C_SNF"/>
    <property type="match status" value="1"/>
</dbReference>
<dbReference type="SMART" id="SM00184">
    <property type="entry name" value="RING"/>
    <property type="match status" value="1"/>
</dbReference>
<dbReference type="EMBL" id="VIIS01001728">
    <property type="protein sequence ID" value="KAF0293711.1"/>
    <property type="molecule type" value="Genomic_DNA"/>
</dbReference>
<dbReference type="Gene3D" id="3.40.50.300">
    <property type="entry name" value="P-loop containing nucleotide triphosphate hydrolases"/>
    <property type="match status" value="1"/>
</dbReference>
<dbReference type="GO" id="GO:0016787">
    <property type="term" value="F:hydrolase activity"/>
    <property type="evidence" value="ECO:0007669"/>
    <property type="project" value="UniProtKB-KW"/>
</dbReference>
<dbReference type="Gene3D" id="3.30.40.10">
    <property type="entry name" value="Zinc/RING finger domain, C3HC4 (zinc finger)"/>
    <property type="match status" value="1"/>
</dbReference>
<feature type="compositionally biased region" description="Low complexity" evidence="9">
    <location>
        <begin position="14"/>
        <end position="26"/>
    </location>
</feature>
<feature type="compositionally biased region" description="Basic and acidic residues" evidence="9">
    <location>
        <begin position="1037"/>
        <end position="1049"/>
    </location>
</feature>
<dbReference type="InterPro" id="IPR050628">
    <property type="entry name" value="SNF2_RAD54_helicase_TF"/>
</dbReference>
<keyword evidence="14" id="KW-1185">Reference proteome</keyword>
<evidence type="ECO:0000259" key="10">
    <source>
        <dbReference type="PROSITE" id="PS50089"/>
    </source>
</evidence>
<keyword evidence="2" id="KW-0547">Nucleotide-binding</keyword>
<dbReference type="CDD" id="cd18008">
    <property type="entry name" value="DEXDc_SHPRH-like"/>
    <property type="match status" value="1"/>
</dbReference>
<dbReference type="PROSITE" id="PS51194">
    <property type="entry name" value="HELICASE_CTER"/>
    <property type="match status" value="1"/>
</dbReference>
<keyword evidence="7" id="KW-0067">ATP-binding</keyword>
<feature type="region of interest" description="Disordered" evidence="9">
    <location>
        <begin position="1033"/>
        <end position="1055"/>
    </location>
</feature>
<evidence type="ECO:0000256" key="2">
    <source>
        <dbReference type="ARBA" id="ARBA00022741"/>
    </source>
</evidence>
<feature type="region of interest" description="Disordered" evidence="9">
    <location>
        <begin position="133"/>
        <end position="165"/>
    </location>
</feature>
<protein>
    <submittedName>
        <fullName evidence="13">Helicase-like transcription factor</fullName>
    </submittedName>
</protein>
<dbReference type="OrthoDB" id="423559at2759"/>
<feature type="compositionally biased region" description="Low complexity" evidence="9">
    <location>
        <begin position="605"/>
        <end position="615"/>
    </location>
</feature>
<dbReference type="InterPro" id="IPR038718">
    <property type="entry name" value="SNF2-like_sf"/>
</dbReference>
<feature type="domain" description="Helicase C-terminal" evidence="12">
    <location>
        <begin position="1065"/>
        <end position="1226"/>
    </location>
</feature>
<proteinExistence type="predicted"/>
<feature type="domain" description="RING-type" evidence="10">
    <location>
        <begin position="975"/>
        <end position="1023"/>
    </location>
</feature>
<keyword evidence="6" id="KW-0862">Zinc</keyword>
<dbReference type="InterPro" id="IPR001650">
    <property type="entry name" value="Helicase_C-like"/>
</dbReference>
<sequence>MSGWAAGPSGRTNSLSGAAGATGASSPILVDDDSSGEEGSSVCPIVIPDTWNGTTIMLPAMGDQAPRSTSPIIIPESWMGRPLLLPTRPRRRRPRGPRTATTTTTAAAAPAPAAAARPLRPYRYTRGYIASQRAGPAAGTEGLRRSLPGTPSREEPVPGPSGLQAGYVQGVAQTAAKAGVKTATDQKTGVKSELEKKVAVKNEMVAKAGLKASPPSGQSRQASCRPASPVAGPSRGRADGADLPSTAGGGADVTFGVLFCAAVGLQYYPGLLTVGGRPVRLLLSGAPASSGSRRDIRLVTERGLTCAHLSRPAAGALAPLLEAGLVRLDAACVDHDNSTAALEVTVRGREADRRHVCDRLRSMGFELEEPSAPSPPSPPVPDDLFCPVKPGRAPDPDRTLVTPRDPQQAVSERWAAVQRSLKEVEPCSAVASRLYPHQKQALGWMMKRESSGAVAEGPDAVCGGILADDMGLGKTLQVISLILTHFKAGRPLAVPVPWKRRAAPAALALPPPPKPKAVSLGGRPSPKIDWSSFRQRLRQACEESSNVKAEPGSDMFSQSEEVVVTDRKSRIKRKPVRYIDSSDEEEEKVDLKRVKAEATERPSKASTSAAGSSATFVTVDSDEDFLPDDDDPRGQSGGANAVLMKATSGSGTTNTTSLGSGDFIPVPPSYCDSDGRSGWRGPRTTLIVCPLSVLDNWETQLEQHVHKHVHLRVRSYHGPKRTAADLEDADIVLTTYATLGRALDHGDDSPLLCKHYLRVVLDEGHTIRNPRSLMARAAFELRAERRWVLTGTPVQNRLKDLWSLVRFLRLEPYASQRPLWRMMLEQPVMRGSPDAVERLQTLMASIALRRLKEQKVDGRPIVSLPARNVYVQHVTLEGEQRRRYDTMEEQCRRGVARFIRDGTIVRRQVQILVMLLRLRQLCCHPLLVPAHDQPLPEEDEEGGAGPSAEEIGPEERQRLVAALTEMLGSGSDEECPVCFEPLRQPVITVCSHVFCRPCVGRLLDAAAGPRPAAAPDPQCPLCRGPLRAGQLVEVPEEEQKADQAEKKGEEEEMPADDVMSAKINSLMEGLRAMRAEDASTKALVVSQFTKLLDRLEAPLRAAGLVFCRLDGTMSLPERRRAIAQLSQTTAGAPSVLLLSLRAGGEGINLTAASRVFLLDPAWNPASEEQCFDRCHRLGQTRPVTIVKMVAKDSVEERMMDLQEKKRQLMTSTFGGVGLTAEQRRVQFINDMRTLFNL</sequence>
<dbReference type="SMART" id="SM00487">
    <property type="entry name" value="DEXDc"/>
    <property type="match status" value="1"/>
</dbReference>
<dbReference type="PROSITE" id="PS00518">
    <property type="entry name" value="ZF_RING_1"/>
    <property type="match status" value="1"/>
</dbReference>
<comment type="caution">
    <text evidence="13">The sequence shown here is derived from an EMBL/GenBank/DDBJ whole genome shotgun (WGS) entry which is preliminary data.</text>
</comment>
<dbReference type="SUPFAM" id="SSF52540">
    <property type="entry name" value="P-loop containing nucleoside triphosphate hydrolases"/>
    <property type="match status" value="2"/>
</dbReference>
<evidence type="ECO:0000256" key="6">
    <source>
        <dbReference type="ARBA" id="ARBA00022833"/>
    </source>
</evidence>
<dbReference type="GO" id="GO:0006281">
    <property type="term" value="P:DNA repair"/>
    <property type="evidence" value="ECO:0007669"/>
    <property type="project" value="TreeGrafter"/>
</dbReference>
<dbReference type="Pfam" id="PF00176">
    <property type="entry name" value="SNF2-rel_dom"/>
    <property type="match status" value="1"/>
</dbReference>
<dbReference type="InterPro" id="IPR017907">
    <property type="entry name" value="Znf_RING_CS"/>
</dbReference>
<feature type="region of interest" description="Disordered" evidence="9">
    <location>
        <begin position="579"/>
        <end position="616"/>
    </location>
</feature>
<evidence type="ECO:0000256" key="4">
    <source>
        <dbReference type="ARBA" id="ARBA00022801"/>
    </source>
</evidence>
<evidence type="ECO:0000259" key="11">
    <source>
        <dbReference type="PROSITE" id="PS51192"/>
    </source>
</evidence>
<feature type="region of interest" description="Disordered" evidence="9">
    <location>
        <begin position="1"/>
        <end position="42"/>
    </location>
</feature>
<dbReference type="PANTHER" id="PTHR45626:SF17">
    <property type="entry name" value="HELICASE-LIKE TRANSCRIPTION FACTOR"/>
    <property type="match status" value="1"/>
</dbReference>
<dbReference type="GO" id="GO:0004386">
    <property type="term" value="F:helicase activity"/>
    <property type="evidence" value="ECO:0007669"/>
    <property type="project" value="UniProtKB-KW"/>
</dbReference>
<dbReference type="InterPro" id="IPR049730">
    <property type="entry name" value="SNF2/RAD54-like_C"/>
</dbReference>
<feature type="region of interest" description="Disordered" evidence="9">
    <location>
        <begin position="81"/>
        <end position="117"/>
    </location>
</feature>
<feature type="domain" description="Helicase ATP-binding" evidence="11">
    <location>
        <begin position="633"/>
        <end position="811"/>
    </location>
</feature>
<feature type="compositionally biased region" description="Low complexity" evidence="9">
    <location>
        <begin position="647"/>
        <end position="661"/>
    </location>
</feature>
<dbReference type="Pfam" id="PF00271">
    <property type="entry name" value="Helicase_C"/>
    <property type="match status" value="1"/>
</dbReference>
<feature type="compositionally biased region" description="Low complexity" evidence="9">
    <location>
        <begin position="97"/>
        <end position="117"/>
    </location>
</feature>
<dbReference type="PROSITE" id="PS51192">
    <property type="entry name" value="HELICASE_ATP_BIND_1"/>
    <property type="match status" value="1"/>
</dbReference>
<dbReference type="InterPro" id="IPR027417">
    <property type="entry name" value="P-loop_NTPase"/>
</dbReference>
<dbReference type="SUPFAM" id="SSF57850">
    <property type="entry name" value="RING/U-box"/>
    <property type="match status" value="1"/>
</dbReference>
<keyword evidence="5 13" id="KW-0347">Helicase</keyword>
<dbReference type="GO" id="GO:0005524">
    <property type="term" value="F:ATP binding"/>
    <property type="evidence" value="ECO:0007669"/>
    <property type="project" value="UniProtKB-KW"/>
</dbReference>
<dbReference type="InterPro" id="IPR014001">
    <property type="entry name" value="Helicase_ATP-bd"/>
</dbReference>
<evidence type="ECO:0000256" key="5">
    <source>
        <dbReference type="ARBA" id="ARBA00022806"/>
    </source>
</evidence>
<name>A0A6A4VWF8_AMPAM</name>
<keyword evidence="1" id="KW-0479">Metal-binding</keyword>
<evidence type="ECO:0000256" key="8">
    <source>
        <dbReference type="PROSITE-ProRule" id="PRU00175"/>
    </source>
</evidence>
<dbReference type="Proteomes" id="UP000440578">
    <property type="component" value="Unassembled WGS sequence"/>
</dbReference>
<feature type="compositionally biased region" description="Basic and acidic residues" evidence="9">
    <location>
        <begin position="589"/>
        <end position="603"/>
    </location>
</feature>